<evidence type="ECO:0000256" key="3">
    <source>
        <dbReference type="ARBA" id="ARBA00022490"/>
    </source>
</evidence>
<dbReference type="STRING" id="1555241.A0A4P9X4W8"/>
<dbReference type="GO" id="GO:0000932">
    <property type="term" value="C:P-body"/>
    <property type="evidence" value="ECO:0007669"/>
    <property type="project" value="TreeGrafter"/>
</dbReference>
<dbReference type="SUPFAM" id="SSF50729">
    <property type="entry name" value="PH domain-like"/>
    <property type="match status" value="1"/>
</dbReference>
<comment type="subcellular location">
    <subcellularLocation>
        <location evidence="1">Cytoplasm</location>
    </subcellularLocation>
</comment>
<evidence type="ECO:0000256" key="4">
    <source>
        <dbReference type="ARBA" id="ARBA00022664"/>
    </source>
</evidence>
<accession>A0A4P9X4W8</accession>
<dbReference type="GO" id="GO:0008047">
    <property type="term" value="F:enzyme activator activity"/>
    <property type="evidence" value="ECO:0007669"/>
    <property type="project" value="InterPro"/>
</dbReference>
<dbReference type="GO" id="GO:0003729">
    <property type="term" value="F:mRNA binding"/>
    <property type="evidence" value="ECO:0007669"/>
    <property type="project" value="TreeGrafter"/>
</dbReference>
<evidence type="ECO:0000313" key="6">
    <source>
        <dbReference type="Proteomes" id="UP000274922"/>
    </source>
</evidence>
<protein>
    <submittedName>
        <fullName evidence="5">Uncharacterized protein</fullName>
    </submittedName>
</protein>
<dbReference type="PANTHER" id="PTHR16290">
    <property type="entry name" value="TRANSCRIPTION FACTOR SMIF DECAPPING ENZYME DCP1"/>
    <property type="match status" value="1"/>
</dbReference>
<dbReference type="AlphaFoldDB" id="A0A4P9X4W8"/>
<dbReference type="Gene3D" id="2.30.29.30">
    <property type="entry name" value="Pleckstrin-homology domain (PH domain)/Phosphotyrosine-binding domain (PTB)"/>
    <property type="match status" value="1"/>
</dbReference>
<feature type="non-terminal residue" evidence="5">
    <location>
        <position position="90"/>
    </location>
</feature>
<dbReference type="GO" id="GO:0031087">
    <property type="term" value="P:deadenylation-independent decapping of nuclear-transcribed mRNA"/>
    <property type="evidence" value="ECO:0007669"/>
    <property type="project" value="TreeGrafter"/>
</dbReference>
<dbReference type="EMBL" id="ML014234">
    <property type="protein sequence ID" value="RKP00124.1"/>
    <property type="molecule type" value="Genomic_DNA"/>
</dbReference>
<dbReference type="InterPro" id="IPR010334">
    <property type="entry name" value="Dcp1"/>
</dbReference>
<dbReference type="Proteomes" id="UP000274922">
    <property type="component" value="Unassembled WGS sequence"/>
</dbReference>
<reference evidence="6" key="1">
    <citation type="journal article" date="2018" name="Nat. Microbiol.">
        <title>Leveraging single-cell genomics to expand the fungal tree of life.</title>
        <authorList>
            <person name="Ahrendt S.R."/>
            <person name="Quandt C.A."/>
            <person name="Ciobanu D."/>
            <person name="Clum A."/>
            <person name="Salamov A."/>
            <person name="Andreopoulos B."/>
            <person name="Cheng J.F."/>
            <person name="Woyke T."/>
            <person name="Pelin A."/>
            <person name="Henrissat B."/>
            <person name="Reynolds N.K."/>
            <person name="Benny G.L."/>
            <person name="Smith M.E."/>
            <person name="James T.Y."/>
            <person name="Grigoriev I.V."/>
        </authorList>
    </citation>
    <scope>NUCLEOTIDE SEQUENCE [LARGE SCALE GENOMIC DNA]</scope>
    <source>
        <strain evidence="6">ATCC 52028</strain>
    </source>
</reference>
<evidence type="ECO:0000256" key="2">
    <source>
        <dbReference type="ARBA" id="ARBA00008778"/>
    </source>
</evidence>
<feature type="non-terminal residue" evidence="5">
    <location>
        <position position="1"/>
    </location>
</feature>
<name>A0A4P9X4W8_9FUNG</name>
<dbReference type="PANTHER" id="PTHR16290:SF0">
    <property type="entry name" value="DECAPPING PROTEIN 1, ISOFORM A"/>
    <property type="match status" value="1"/>
</dbReference>
<evidence type="ECO:0000313" key="5">
    <source>
        <dbReference type="EMBL" id="RKP00124.1"/>
    </source>
</evidence>
<evidence type="ECO:0000256" key="1">
    <source>
        <dbReference type="ARBA" id="ARBA00004496"/>
    </source>
</evidence>
<gene>
    <name evidence="5" type="ORF">CXG81DRAFT_8091</name>
</gene>
<keyword evidence="3" id="KW-0963">Cytoplasm</keyword>
<keyword evidence="4" id="KW-0507">mRNA processing</keyword>
<dbReference type="OrthoDB" id="440673at2759"/>
<dbReference type="InterPro" id="IPR011993">
    <property type="entry name" value="PH-like_dom_sf"/>
</dbReference>
<dbReference type="GO" id="GO:0000290">
    <property type="term" value="P:deadenylation-dependent decapping of nuclear-transcribed mRNA"/>
    <property type="evidence" value="ECO:0007669"/>
    <property type="project" value="InterPro"/>
</dbReference>
<sequence>ATNLTVLQRQDPALVHIITTSPQASLYAFCTATHAWEKQDVEGTLFLYLRQDPQNPFGMAILNRLTLKPFRETLADITNIVTEQDYLIYQ</sequence>
<proteinExistence type="inferred from homology"/>
<dbReference type="GO" id="GO:0006397">
    <property type="term" value="P:mRNA processing"/>
    <property type="evidence" value="ECO:0007669"/>
    <property type="project" value="UniProtKB-KW"/>
</dbReference>
<organism evidence="5 6">
    <name type="scientific">Caulochytrium protostelioides</name>
    <dbReference type="NCBI Taxonomy" id="1555241"/>
    <lineage>
        <taxon>Eukaryota</taxon>
        <taxon>Fungi</taxon>
        <taxon>Fungi incertae sedis</taxon>
        <taxon>Chytridiomycota</taxon>
        <taxon>Chytridiomycota incertae sedis</taxon>
        <taxon>Chytridiomycetes</taxon>
        <taxon>Caulochytriales</taxon>
        <taxon>Caulochytriaceae</taxon>
        <taxon>Caulochytrium</taxon>
    </lineage>
</organism>
<keyword evidence="6" id="KW-1185">Reference proteome</keyword>
<dbReference type="Pfam" id="PF06058">
    <property type="entry name" value="DCP1"/>
    <property type="match status" value="1"/>
</dbReference>
<comment type="similarity">
    <text evidence="2">Belongs to the DCP1 family.</text>
</comment>